<reference evidence="4" key="1">
    <citation type="journal article" date="2014" name="Science">
        <title>The coffee genome provides insight into the convergent evolution of caffeine biosynthesis.</title>
        <authorList>
            <person name="Denoeud F."/>
            <person name="Carretero-Paulet L."/>
            <person name="Dereeper A."/>
            <person name="Droc G."/>
            <person name="Guyot R."/>
            <person name="Pietrella M."/>
            <person name="Zheng C."/>
            <person name="Alberti A."/>
            <person name="Anthony F."/>
            <person name="Aprea G."/>
            <person name="Aury J.M."/>
            <person name="Bento P."/>
            <person name="Bernard M."/>
            <person name="Bocs S."/>
            <person name="Campa C."/>
            <person name="Cenci A."/>
            <person name="Combes M.C."/>
            <person name="Crouzillat D."/>
            <person name="Da Silva C."/>
            <person name="Daddiego L."/>
            <person name="De Bellis F."/>
            <person name="Dussert S."/>
            <person name="Garsmeur O."/>
            <person name="Gayraud T."/>
            <person name="Guignon V."/>
            <person name="Jahn K."/>
            <person name="Jamilloux V."/>
            <person name="Joet T."/>
            <person name="Labadie K."/>
            <person name="Lan T."/>
            <person name="Leclercq J."/>
            <person name="Lepelley M."/>
            <person name="Leroy T."/>
            <person name="Li L.T."/>
            <person name="Librado P."/>
            <person name="Lopez L."/>
            <person name="Munoz A."/>
            <person name="Noel B."/>
            <person name="Pallavicini A."/>
            <person name="Perrotta G."/>
            <person name="Poncet V."/>
            <person name="Pot D."/>
            <person name="Priyono X."/>
            <person name="Rigoreau M."/>
            <person name="Rouard M."/>
            <person name="Rozas J."/>
            <person name="Tranchant-Dubreuil C."/>
            <person name="VanBuren R."/>
            <person name="Zhang Q."/>
            <person name="Andrade A.C."/>
            <person name="Argout X."/>
            <person name="Bertrand B."/>
            <person name="de Kochko A."/>
            <person name="Graziosi G."/>
            <person name="Henry R.J."/>
            <person name="Jayarama X."/>
            <person name="Ming R."/>
            <person name="Nagai C."/>
            <person name="Rounsley S."/>
            <person name="Sankoff D."/>
            <person name="Giuliano G."/>
            <person name="Albert V.A."/>
            <person name="Wincker P."/>
            <person name="Lashermes P."/>
        </authorList>
    </citation>
    <scope>NUCLEOTIDE SEQUENCE [LARGE SCALE GENOMIC DNA]</scope>
    <source>
        <strain evidence="4">cv. DH200-94</strain>
    </source>
</reference>
<dbReference type="OMA" id="QRCPPAV"/>
<dbReference type="GO" id="GO:0016790">
    <property type="term" value="F:thiolester hydrolase activity"/>
    <property type="evidence" value="ECO:0007669"/>
    <property type="project" value="TreeGrafter"/>
</dbReference>
<feature type="chain" id="PRO_5001658082" description="Palmitoyl-protein thioesterase 1" evidence="2">
    <location>
        <begin position="27"/>
        <end position="340"/>
    </location>
</feature>
<evidence type="ECO:0000256" key="1">
    <source>
        <dbReference type="ARBA" id="ARBA00022801"/>
    </source>
</evidence>
<name>A0A068UMG3_COFCA</name>
<evidence type="ECO:0000256" key="2">
    <source>
        <dbReference type="SAM" id="SignalP"/>
    </source>
</evidence>
<organism evidence="3 4">
    <name type="scientific">Coffea canephora</name>
    <name type="common">Robusta coffee</name>
    <dbReference type="NCBI Taxonomy" id="49390"/>
    <lineage>
        <taxon>Eukaryota</taxon>
        <taxon>Viridiplantae</taxon>
        <taxon>Streptophyta</taxon>
        <taxon>Embryophyta</taxon>
        <taxon>Tracheophyta</taxon>
        <taxon>Spermatophyta</taxon>
        <taxon>Magnoliopsida</taxon>
        <taxon>eudicotyledons</taxon>
        <taxon>Gunneridae</taxon>
        <taxon>Pentapetalae</taxon>
        <taxon>asterids</taxon>
        <taxon>lamiids</taxon>
        <taxon>Gentianales</taxon>
        <taxon>Rubiaceae</taxon>
        <taxon>Ixoroideae</taxon>
        <taxon>Gardenieae complex</taxon>
        <taxon>Bertiereae - Coffeeae clade</taxon>
        <taxon>Coffeeae</taxon>
        <taxon>Coffea</taxon>
    </lineage>
</organism>
<keyword evidence="4" id="KW-1185">Reference proteome</keyword>
<evidence type="ECO:0008006" key="5">
    <source>
        <dbReference type="Google" id="ProtNLM"/>
    </source>
</evidence>
<sequence>MALSSSFSIVCMFFVTLTLMPTTPYCIPFVVFHGIADACRHKGVERFTEILANWSGTQGYCVEIGNGVWDSWFMPFPKQISIACEKVKKISELRDGYNIVGLSQGNMVGRGVIEFCDEGPPVKNLISLAGPHAGIASVPLCGSSILCVLVDFLIQLAVYSDYVQDHLAPAGYIKIPTDIDGYRKGCKFLPKLNNEFHKNATYKQRFASLENLVLIMFEQDEVLVPKETSLFGYYPDGSWCTVLPAQETALYKEDWIGLRTLDEAGKVKFVNVSGSHLEISLGDMKKYIVPYLVDNGTAQPPTAQPPTTDESSILQLKSFQHLYQQIDWLEQDNIRLQLIN</sequence>
<dbReference type="Gramene" id="CDP09444">
    <property type="protein sequence ID" value="CDP09444"/>
    <property type="gene ID" value="GSCOC_T00028814001"/>
</dbReference>
<dbReference type="PhylomeDB" id="A0A068UMG3"/>
<dbReference type="STRING" id="49390.A0A068UMG3"/>
<dbReference type="PANTHER" id="PTHR11247:SF79">
    <property type="entry name" value="ALPHA_BETA-HYDROLASES SUPERFAMILY PROTEIN"/>
    <property type="match status" value="1"/>
</dbReference>
<dbReference type="AlphaFoldDB" id="A0A068UMG3"/>
<keyword evidence="1" id="KW-0378">Hydrolase</keyword>
<evidence type="ECO:0000313" key="4">
    <source>
        <dbReference type="Proteomes" id="UP000295252"/>
    </source>
</evidence>
<accession>A0A068UMG3</accession>
<dbReference type="InParanoid" id="A0A068UMG3"/>
<dbReference type="InterPro" id="IPR029058">
    <property type="entry name" value="AB_hydrolase_fold"/>
</dbReference>
<dbReference type="Pfam" id="PF02089">
    <property type="entry name" value="Palm_thioest"/>
    <property type="match status" value="1"/>
</dbReference>
<protein>
    <recommendedName>
        <fullName evidence="5">Palmitoyl-protein thioesterase 1</fullName>
    </recommendedName>
</protein>
<dbReference type="SUPFAM" id="SSF53474">
    <property type="entry name" value="alpha/beta-Hydrolases"/>
    <property type="match status" value="1"/>
</dbReference>
<keyword evidence="2" id="KW-0732">Signal</keyword>
<dbReference type="Proteomes" id="UP000295252">
    <property type="component" value="Chromosome IV"/>
</dbReference>
<gene>
    <name evidence="3" type="ORF">GSCOC_T00028814001</name>
</gene>
<dbReference type="EMBL" id="HG739122">
    <property type="protein sequence ID" value="CDP09444.1"/>
    <property type="molecule type" value="Genomic_DNA"/>
</dbReference>
<dbReference type="OrthoDB" id="10263094at2759"/>
<dbReference type="PANTHER" id="PTHR11247">
    <property type="entry name" value="PALMITOYL-PROTEIN THIOESTERASE/DOLICHYLDIPHOSPHATASE 1"/>
    <property type="match status" value="1"/>
</dbReference>
<proteinExistence type="predicted"/>
<dbReference type="Gene3D" id="3.40.50.1820">
    <property type="entry name" value="alpha/beta hydrolase"/>
    <property type="match status" value="1"/>
</dbReference>
<feature type="signal peptide" evidence="2">
    <location>
        <begin position="1"/>
        <end position="26"/>
    </location>
</feature>
<evidence type="ECO:0000313" key="3">
    <source>
        <dbReference type="EMBL" id="CDP09444.1"/>
    </source>
</evidence>